<evidence type="ECO:0000256" key="3">
    <source>
        <dbReference type="ARBA" id="ARBA00022933"/>
    </source>
</evidence>
<dbReference type="Gene3D" id="3.40.30.10">
    <property type="entry name" value="Glutaredoxin"/>
    <property type="match status" value="1"/>
</dbReference>
<comment type="caution">
    <text evidence="6">The sequence shown here is derived from an EMBL/GenBank/DDBJ whole genome shotgun (WGS) entry which is preliminary data.</text>
</comment>
<name>A0A4V3SE02_OPIFE</name>
<keyword evidence="2 5" id="KW-0575">Peroxidase</keyword>
<dbReference type="GO" id="GO:0006979">
    <property type="term" value="P:response to oxidative stress"/>
    <property type="evidence" value="ECO:0007669"/>
    <property type="project" value="InterPro"/>
</dbReference>
<comment type="similarity">
    <text evidence="1 5">Belongs to the glutathione peroxidase family.</text>
</comment>
<dbReference type="CDD" id="cd00340">
    <property type="entry name" value="GSH_Peroxidase"/>
    <property type="match status" value="1"/>
</dbReference>
<evidence type="ECO:0000313" key="6">
    <source>
        <dbReference type="EMBL" id="TGZ62604.1"/>
    </source>
</evidence>
<dbReference type="EMBL" id="SJOL01007436">
    <property type="protein sequence ID" value="TGZ62604.1"/>
    <property type="molecule type" value="Genomic_DNA"/>
</dbReference>
<evidence type="ECO:0000313" key="7">
    <source>
        <dbReference type="Proteomes" id="UP000308267"/>
    </source>
</evidence>
<sequence>MRGLLVRAVCLGRTFVGPRLSMMNYRQLQDLHTRLSGKGLRILAFPCNQFGNQVLGSRLFTHRTQEPWPEAEIKRWVSEKFGVTFDMFSKIDVNGSNAHPLFKYLKKEQHGFLWNFGKFLVDRTGKPRKRYSPQTDPLWISKFDVYPDFTEECYNHGTSGCAFREGAIPGRARFVT</sequence>
<dbReference type="OrthoDB" id="446890at2759"/>
<evidence type="ECO:0000256" key="5">
    <source>
        <dbReference type="RuleBase" id="RU000499"/>
    </source>
</evidence>
<dbReference type="InterPro" id="IPR036249">
    <property type="entry name" value="Thioredoxin-like_sf"/>
</dbReference>
<keyword evidence="7" id="KW-1185">Reference proteome</keyword>
<reference evidence="6 7" key="1">
    <citation type="journal article" date="2019" name="BMC Genomics">
        <title>New insights from Opisthorchis felineus genome: update on genomics of the epidemiologically important liver flukes.</title>
        <authorList>
            <person name="Ershov N.I."/>
            <person name="Mordvinov V.A."/>
            <person name="Prokhortchouk E.B."/>
            <person name="Pakharukova M.Y."/>
            <person name="Gunbin K.V."/>
            <person name="Ustyantsev K."/>
            <person name="Genaev M.A."/>
            <person name="Blinov A.G."/>
            <person name="Mazur A."/>
            <person name="Boulygina E."/>
            <person name="Tsygankova S."/>
            <person name="Khrameeva E."/>
            <person name="Chekanov N."/>
            <person name="Fan G."/>
            <person name="Xiao A."/>
            <person name="Zhang H."/>
            <person name="Xu X."/>
            <person name="Yang H."/>
            <person name="Solovyev V."/>
            <person name="Lee S.M."/>
            <person name="Liu X."/>
            <person name="Afonnikov D.A."/>
            <person name="Skryabin K.G."/>
        </authorList>
    </citation>
    <scope>NUCLEOTIDE SEQUENCE [LARGE SCALE GENOMIC DNA]</scope>
    <source>
        <strain evidence="6">AK-0245</strain>
        <tissue evidence="6">Whole organism</tissue>
    </source>
</reference>
<organism evidence="6 7">
    <name type="scientific">Opisthorchis felineus</name>
    <dbReference type="NCBI Taxonomy" id="147828"/>
    <lineage>
        <taxon>Eukaryota</taxon>
        <taxon>Metazoa</taxon>
        <taxon>Spiralia</taxon>
        <taxon>Lophotrochozoa</taxon>
        <taxon>Platyhelminthes</taxon>
        <taxon>Trematoda</taxon>
        <taxon>Digenea</taxon>
        <taxon>Opisthorchiida</taxon>
        <taxon>Opisthorchiata</taxon>
        <taxon>Opisthorchiidae</taxon>
        <taxon>Opisthorchis</taxon>
    </lineage>
</organism>
<dbReference type="Proteomes" id="UP000308267">
    <property type="component" value="Unassembled WGS sequence"/>
</dbReference>
<accession>A0A4V3SE02</accession>
<keyword evidence="4 5" id="KW-0560">Oxidoreductase</keyword>
<dbReference type="GO" id="GO:0004601">
    <property type="term" value="F:peroxidase activity"/>
    <property type="evidence" value="ECO:0007669"/>
    <property type="project" value="UniProtKB-KW"/>
</dbReference>
<keyword evidence="3" id="KW-0712">Selenocysteine</keyword>
<protein>
    <recommendedName>
        <fullName evidence="5">Glutathione peroxidase</fullName>
    </recommendedName>
</protein>
<dbReference type="InterPro" id="IPR029760">
    <property type="entry name" value="GPX_CS"/>
</dbReference>
<dbReference type="PROSITE" id="PS51355">
    <property type="entry name" value="GLUTATHIONE_PEROXID_3"/>
    <property type="match status" value="1"/>
</dbReference>
<dbReference type="PROSITE" id="PS00763">
    <property type="entry name" value="GLUTATHIONE_PEROXID_2"/>
    <property type="match status" value="1"/>
</dbReference>
<evidence type="ECO:0000256" key="2">
    <source>
        <dbReference type="ARBA" id="ARBA00022559"/>
    </source>
</evidence>
<proteinExistence type="inferred from homology"/>
<dbReference type="PANTHER" id="PTHR11592">
    <property type="entry name" value="GLUTATHIONE PEROXIDASE"/>
    <property type="match status" value="1"/>
</dbReference>
<dbReference type="PANTHER" id="PTHR11592:SF134">
    <property type="entry name" value="PHOSPHOLIPID HYDROPEROXIDE GLUTATHIONE PEROXIDASE"/>
    <property type="match status" value="1"/>
</dbReference>
<dbReference type="Pfam" id="PF00255">
    <property type="entry name" value="GSHPx"/>
    <property type="match status" value="1"/>
</dbReference>
<dbReference type="PRINTS" id="PR01011">
    <property type="entry name" value="GLUTPROXDASE"/>
</dbReference>
<dbReference type="AlphaFoldDB" id="A0A4V3SE02"/>
<dbReference type="SUPFAM" id="SSF52833">
    <property type="entry name" value="Thioredoxin-like"/>
    <property type="match status" value="1"/>
</dbReference>
<evidence type="ECO:0000256" key="1">
    <source>
        <dbReference type="ARBA" id="ARBA00006926"/>
    </source>
</evidence>
<gene>
    <name evidence="6" type="ORF">CRM22_007347</name>
</gene>
<evidence type="ECO:0000256" key="4">
    <source>
        <dbReference type="ARBA" id="ARBA00023002"/>
    </source>
</evidence>
<dbReference type="InterPro" id="IPR000889">
    <property type="entry name" value="Glutathione_peroxidase"/>
</dbReference>